<keyword evidence="5" id="KW-1185">Reference proteome</keyword>
<dbReference type="AlphaFoldDB" id="A7NIM0"/>
<dbReference type="GO" id="GO:0008168">
    <property type="term" value="F:methyltransferase activity"/>
    <property type="evidence" value="ECO:0007669"/>
    <property type="project" value="UniProtKB-KW"/>
</dbReference>
<dbReference type="EMBL" id="CP000804">
    <property type="protein sequence ID" value="ABU57320.1"/>
    <property type="molecule type" value="Genomic_DNA"/>
</dbReference>
<dbReference type="PANTHER" id="PTHR43861">
    <property type="entry name" value="TRANS-ACONITATE 2-METHYLTRANSFERASE-RELATED"/>
    <property type="match status" value="1"/>
</dbReference>
<name>A7NIM0_ROSCS</name>
<feature type="domain" description="Methyltransferase" evidence="3">
    <location>
        <begin position="55"/>
        <end position="151"/>
    </location>
</feature>
<keyword evidence="2 4" id="KW-0808">Transferase</keyword>
<reference evidence="4 5" key="1">
    <citation type="submission" date="2007-08" db="EMBL/GenBank/DDBJ databases">
        <title>Complete sequence of Roseiflexus castenholzii DSM 13941.</title>
        <authorList>
            <consortium name="US DOE Joint Genome Institute"/>
            <person name="Copeland A."/>
            <person name="Lucas S."/>
            <person name="Lapidus A."/>
            <person name="Barry K."/>
            <person name="Glavina del Rio T."/>
            <person name="Dalin E."/>
            <person name="Tice H."/>
            <person name="Pitluck S."/>
            <person name="Thompson L.S."/>
            <person name="Brettin T."/>
            <person name="Bruce D."/>
            <person name="Detter J.C."/>
            <person name="Han C."/>
            <person name="Tapia R."/>
            <person name="Schmutz J."/>
            <person name="Larimer F."/>
            <person name="Land M."/>
            <person name="Hauser L."/>
            <person name="Kyrpides N."/>
            <person name="Mikhailova N."/>
            <person name="Bryant D.A."/>
            <person name="Hanada S."/>
            <person name="Tsukatani Y."/>
            <person name="Richardson P."/>
        </authorList>
    </citation>
    <scope>NUCLEOTIDE SEQUENCE [LARGE SCALE GENOMIC DNA]</scope>
    <source>
        <strain evidence="5">DSM 13941 / HLO8</strain>
    </source>
</reference>
<proteinExistence type="predicted"/>
<dbReference type="PANTHER" id="PTHR43861:SF1">
    <property type="entry name" value="TRANS-ACONITATE 2-METHYLTRANSFERASE"/>
    <property type="match status" value="1"/>
</dbReference>
<evidence type="ECO:0000313" key="5">
    <source>
        <dbReference type="Proteomes" id="UP000000263"/>
    </source>
</evidence>
<accession>A7NIM0</accession>
<dbReference type="Proteomes" id="UP000000263">
    <property type="component" value="Chromosome"/>
</dbReference>
<evidence type="ECO:0000256" key="2">
    <source>
        <dbReference type="ARBA" id="ARBA00022679"/>
    </source>
</evidence>
<dbReference type="RefSeq" id="WP_012119750.1">
    <property type="nucleotide sequence ID" value="NC_009767.1"/>
</dbReference>
<keyword evidence="1 4" id="KW-0489">Methyltransferase</keyword>
<dbReference type="CDD" id="cd02440">
    <property type="entry name" value="AdoMet_MTases"/>
    <property type="match status" value="1"/>
</dbReference>
<dbReference type="Gene3D" id="3.40.50.150">
    <property type="entry name" value="Vaccinia Virus protein VP39"/>
    <property type="match status" value="1"/>
</dbReference>
<gene>
    <name evidence="4" type="ordered locus">Rcas_1223</name>
</gene>
<evidence type="ECO:0000313" key="4">
    <source>
        <dbReference type="EMBL" id="ABU57320.1"/>
    </source>
</evidence>
<dbReference type="KEGG" id="rca:Rcas_1223"/>
<dbReference type="InterPro" id="IPR041698">
    <property type="entry name" value="Methyltransf_25"/>
</dbReference>
<sequence>MRKDLHDINRRAWNEATKAHNSHKADQARFLRDGGSTLFPEELELLGDVRGKRLLHLQCNAGQDTLSLAQIGAHVTGVDISDEAIDFARRLSRESGIPATFYRADVYDWLDEAAQRGESFDIVFSSYGFLVWLSDLRAWARGIAAVLAPAGRFVMIEFHPFLAILDDQGHAVAHSYGGGRLWSLDEGIGDYVAWAGAALTPSGYLEGVQNFRNPHPSYEFLWGVGDLVSALLDAGLRLETLREYPYANGFPAFEGTVALPGGRFAPPPDRPVIPMMLGVTARKDGADDNERR</sequence>
<evidence type="ECO:0000259" key="3">
    <source>
        <dbReference type="Pfam" id="PF13649"/>
    </source>
</evidence>
<dbReference type="HOGENOM" id="CLU_065741_2_0_0"/>
<dbReference type="GO" id="GO:0032259">
    <property type="term" value="P:methylation"/>
    <property type="evidence" value="ECO:0007669"/>
    <property type="project" value="UniProtKB-KW"/>
</dbReference>
<dbReference type="SUPFAM" id="SSF53335">
    <property type="entry name" value="S-adenosyl-L-methionine-dependent methyltransferases"/>
    <property type="match status" value="1"/>
</dbReference>
<evidence type="ECO:0000256" key="1">
    <source>
        <dbReference type="ARBA" id="ARBA00022603"/>
    </source>
</evidence>
<dbReference type="eggNOG" id="COG1092">
    <property type="taxonomic scope" value="Bacteria"/>
</dbReference>
<dbReference type="Pfam" id="PF13649">
    <property type="entry name" value="Methyltransf_25"/>
    <property type="match status" value="1"/>
</dbReference>
<dbReference type="OrthoDB" id="9774345at2"/>
<dbReference type="InterPro" id="IPR029063">
    <property type="entry name" value="SAM-dependent_MTases_sf"/>
</dbReference>
<protein>
    <submittedName>
        <fullName evidence="4">Methyltransferase type 12</fullName>
    </submittedName>
</protein>
<organism evidence="4 5">
    <name type="scientific">Roseiflexus castenholzii (strain DSM 13941 / HLO8)</name>
    <dbReference type="NCBI Taxonomy" id="383372"/>
    <lineage>
        <taxon>Bacteria</taxon>
        <taxon>Bacillati</taxon>
        <taxon>Chloroflexota</taxon>
        <taxon>Chloroflexia</taxon>
        <taxon>Chloroflexales</taxon>
        <taxon>Roseiflexineae</taxon>
        <taxon>Roseiflexaceae</taxon>
        <taxon>Roseiflexus</taxon>
    </lineage>
</organism>